<evidence type="ECO:0000313" key="1">
    <source>
        <dbReference type="EMBL" id="CAD8092812.1"/>
    </source>
</evidence>
<evidence type="ECO:0000313" key="2">
    <source>
        <dbReference type="Proteomes" id="UP000688137"/>
    </source>
</evidence>
<reference evidence="1" key="1">
    <citation type="submission" date="2021-01" db="EMBL/GenBank/DDBJ databases">
        <authorList>
            <consortium name="Genoscope - CEA"/>
            <person name="William W."/>
        </authorList>
    </citation>
    <scope>NUCLEOTIDE SEQUENCE</scope>
</reference>
<protein>
    <submittedName>
        <fullName evidence="1">Uncharacterized protein</fullName>
    </submittedName>
</protein>
<comment type="caution">
    <text evidence="1">The sequence shown here is derived from an EMBL/GenBank/DDBJ whole genome shotgun (WGS) entry which is preliminary data.</text>
</comment>
<name>A0A8S1NKZ8_PARPR</name>
<dbReference type="AlphaFoldDB" id="A0A8S1NKZ8"/>
<organism evidence="1 2">
    <name type="scientific">Paramecium primaurelia</name>
    <dbReference type="NCBI Taxonomy" id="5886"/>
    <lineage>
        <taxon>Eukaryota</taxon>
        <taxon>Sar</taxon>
        <taxon>Alveolata</taxon>
        <taxon>Ciliophora</taxon>
        <taxon>Intramacronucleata</taxon>
        <taxon>Oligohymenophorea</taxon>
        <taxon>Peniculida</taxon>
        <taxon>Parameciidae</taxon>
        <taxon>Paramecium</taxon>
    </lineage>
</organism>
<accession>A0A8S1NKZ8</accession>
<sequence length="345" mass="42165">MEFTFDNSKMHQLSNNQLIQKEEISFQKKNIIIKNLITQAIKFQVYKKFLPIQTIYQGFLQTININCITTNEQLNSYTNQKFHQQNSLTKNQLRNRQQINRVAPRVSQQLIKQKFPKKEKNTKSNWIRQLWDYQSWHKFIKWIVGSNKDLRKDEYYFKKRIYKERNLDFIYIIHPDIVQLLDVIYTEVYLQIFRPNNLIPEIEAKNIFFQVVKAINYCHSKYIAILLFKYRYIETQNQKIFQSEKIKQNQLILVLTHLLNIRLYHILELLKMWPDILYQKWIMENLLIFGHQEYCFMQCYMESFLFKVSNKKNNFLKQKQVSTNLMEQLNKLKNQLIIYQELGLM</sequence>
<proteinExistence type="predicted"/>
<dbReference type="EMBL" id="CAJJDM010000094">
    <property type="protein sequence ID" value="CAD8092812.1"/>
    <property type="molecule type" value="Genomic_DNA"/>
</dbReference>
<dbReference type="Proteomes" id="UP000688137">
    <property type="component" value="Unassembled WGS sequence"/>
</dbReference>
<keyword evidence="2" id="KW-1185">Reference proteome</keyword>
<gene>
    <name evidence="1" type="ORF">PPRIM_AZ9-3.1.T0910140</name>
</gene>